<dbReference type="InterPro" id="IPR045175">
    <property type="entry name" value="M28_fam"/>
</dbReference>
<sequence>MSAHPPRRWGIGKSMLCLAPLLVGVPFLAYRENYALPRPVVDPVNPETGLPQLAEARVLAHAKHLSEGIGFRTVGTREHAEADAWMVQQAEDIRRQCEEVVRAHPTRKLECEVWHQQGSGAHRFDMMGYRLYKTYVDLTNIVVRISDGTPAGKQHAVLVNAHVDSTLPSPGAADDALPVGIMLECMRVLVNTPDWEPSHAVVFLFNNAEESLQDASHLFATQHPIRDTVRAVINLEAAGTTGRELLFQATSEEMIRAYSHAPRPFGTIVANEVFSSGIILSDTDFRQFVDYLNITGLDIAVIGNSYLYHMRKDLVENIEPGVAQHMGDNVLAVLLHLASPESPLPHLTEGFSRPKTVFYQFLGVFIIYSFRTATLLYSALFVISVALVRAVYVDPAPALKQKSALAEHVKSAAAVAAAVVGAVVGANVVGFVMTGVLGKNLSWFSSERACVLLYAPAALCGALVSQLLFGRLHERTTFTSVILLQSFIAFAGQLLNVGSAGVFALSAAPMVIAIALNAFLTNSGDEISLWSYAVALFTPLSLGAQMFYITLDVFVPLTGRIGEEAPAEHIIASIVAGVGAYTLPLLVPFVHRFGRRTIVRATILCTMATAVAIAAFSVRSPFDDMHQKRVFVVHMENVTTHEQHLHVAAADGAPGFQLLAQRIAEEWSVPGAAPTPLSVDAWNNDWDVLFPFSAFITPYKFELPLKPEHLDEIDHGFIVSATNDTIDRVAGTRSLTLVVRHPGIIWTAIAFDAHVVKWTLDENPPDEYARHHVKEGSFYGHDTWSFSMVVKIPEHDPEAQIMVNFVGIHEKAMWPGKKAEKAHGGRAMQLFEEFDAWIEKETAGTVDALLLGCVGGITTV</sequence>
<dbReference type="eggNOG" id="KOG2194">
    <property type="taxonomic scope" value="Eukaryota"/>
</dbReference>
<dbReference type="FunFam" id="3.40.630.10:FF:000008">
    <property type="entry name" value="Endoplasmic reticulum metallopeptidase 1"/>
    <property type="match status" value="1"/>
</dbReference>
<feature type="signal peptide" evidence="14">
    <location>
        <begin position="1"/>
        <end position="24"/>
    </location>
</feature>
<feature type="transmembrane region" description="Helical" evidence="15">
    <location>
        <begin position="412"/>
        <end position="431"/>
    </location>
</feature>
<keyword evidence="4 14" id="KW-0645">Protease</keyword>
<evidence type="ECO:0000256" key="2">
    <source>
        <dbReference type="ARBA" id="ARBA00004477"/>
    </source>
</evidence>
<feature type="transmembrane region" description="Helical" evidence="15">
    <location>
        <begin position="527"/>
        <end position="549"/>
    </location>
</feature>
<dbReference type="InterPro" id="IPR048024">
    <property type="entry name" value="Fxna-like_M28_dom"/>
</dbReference>
<dbReference type="SUPFAM" id="SSF53187">
    <property type="entry name" value="Zn-dependent exopeptidases"/>
    <property type="match status" value="1"/>
</dbReference>
<dbReference type="GO" id="GO:0008235">
    <property type="term" value="F:metalloexopeptidase activity"/>
    <property type="evidence" value="ECO:0007669"/>
    <property type="project" value="InterPro"/>
</dbReference>
<evidence type="ECO:0000256" key="8">
    <source>
        <dbReference type="ARBA" id="ARBA00022824"/>
    </source>
</evidence>
<keyword evidence="8" id="KW-0256">Endoplasmic reticulum</keyword>
<name>S8E916_FOMSC</name>
<keyword evidence="13" id="KW-0325">Glycoprotein</keyword>
<keyword evidence="14" id="KW-0732">Signal</keyword>
<proteinExistence type="inferred from homology"/>
<dbReference type="EMBL" id="KE504144">
    <property type="protein sequence ID" value="EPT01153.1"/>
    <property type="molecule type" value="Genomic_DNA"/>
</dbReference>
<dbReference type="CDD" id="cd03875">
    <property type="entry name" value="M28_Fxna_like"/>
    <property type="match status" value="1"/>
</dbReference>
<evidence type="ECO:0000256" key="12">
    <source>
        <dbReference type="ARBA" id="ARBA00023136"/>
    </source>
</evidence>
<feature type="chain" id="PRO_5005146752" description="Peptide hydrolase" evidence="14">
    <location>
        <begin position="25"/>
        <end position="860"/>
    </location>
</feature>
<dbReference type="Gene3D" id="3.40.630.10">
    <property type="entry name" value="Zn peptidases"/>
    <property type="match status" value="1"/>
</dbReference>
<keyword evidence="7 14" id="KW-0378">Hydrolase</keyword>
<keyword evidence="12 15" id="KW-0472">Membrane</keyword>
<dbReference type="Pfam" id="PF04389">
    <property type="entry name" value="Peptidase_M28"/>
    <property type="match status" value="1"/>
</dbReference>
<dbReference type="GO" id="GO:0006508">
    <property type="term" value="P:proteolysis"/>
    <property type="evidence" value="ECO:0007669"/>
    <property type="project" value="UniProtKB-KW"/>
</dbReference>
<dbReference type="GO" id="GO:0005789">
    <property type="term" value="C:endoplasmic reticulum membrane"/>
    <property type="evidence" value="ECO:0007669"/>
    <property type="project" value="UniProtKB-SubCell"/>
</dbReference>
<evidence type="ECO:0000256" key="14">
    <source>
        <dbReference type="RuleBase" id="RU361240"/>
    </source>
</evidence>
<dbReference type="PANTHER" id="PTHR12147">
    <property type="entry name" value="METALLOPEPTIDASE M28 FAMILY MEMBER"/>
    <property type="match status" value="1"/>
</dbReference>
<dbReference type="EC" id="3.4.-.-" evidence="14"/>
<organism evidence="17 18">
    <name type="scientific">Fomitopsis schrenkii</name>
    <name type="common">Brown rot fungus</name>
    <dbReference type="NCBI Taxonomy" id="2126942"/>
    <lineage>
        <taxon>Eukaryota</taxon>
        <taxon>Fungi</taxon>
        <taxon>Dikarya</taxon>
        <taxon>Basidiomycota</taxon>
        <taxon>Agaricomycotina</taxon>
        <taxon>Agaricomycetes</taxon>
        <taxon>Polyporales</taxon>
        <taxon>Fomitopsis</taxon>
    </lineage>
</organism>
<dbReference type="GO" id="GO:0046872">
    <property type="term" value="F:metal ion binding"/>
    <property type="evidence" value="ECO:0007669"/>
    <property type="project" value="UniProtKB-KW"/>
</dbReference>
<dbReference type="PANTHER" id="PTHR12147:SF22">
    <property type="entry name" value="ENDOPLASMIC RETICULUM METALLOPEPTIDASE 1"/>
    <property type="match status" value="1"/>
</dbReference>
<keyword evidence="9 14" id="KW-0862">Zinc</keyword>
<dbReference type="Proteomes" id="UP000015241">
    <property type="component" value="Unassembled WGS sequence"/>
</dbReference>
<dbReference type="AlphaFoldDB" id="S8E916"/>
<keyword evidence="18" id="KW-1185">Reference proteome</keyword>
<dbReference type="InParanoid" id="S8E916"/>
<evidence type="ECO:0000256" key="10">
    <source>
        <dbReference type="ARBA" id="ARBA00022989"/>
    </source>
</evidence>
<protein>
    <recommendedName>
        <fullName evidence="14">Peptide hydrolase</fullName>
        <ecNumber evidence="14">3.4.-.-</ecNumber>
    </recommendedName>
</protein>
<evidence type="ECO:0000313" key="18">
    <source>
        <dbReference type="Proteomes" id="UP000015241"/>
    </source>
</evidence>
<feature type="domain" description="Peptidase M28" evidence="16">
    <location>
        <begin position="140"/>
        <end position="333"/>
    </location>
</feature>
<accession>S8E916</accession>
<feature type="transmembrane region" description="Helical" evidence="15">
    <location>
        <begin position="476"/>
        <end position="495"/>
    </location>
</feature>
<evidence type="ECO:0000256" key="11">
    <source>
        <dbReference type="ARBA" id="ARBA00023049"/>
    </source>
</evidence>
<keyword evidence="6 14" id="KW-0479">Metal-binding</keyword>
<feature type="transmembrane region" description="Helical" evidence="15">
    <location>
        <begin position="451"/>
        <end position="469"/>
    </location>
</feature>
<evidence type="ECO:0000256" key="3">
    <source>
        <dbReference type="ARBA" id="ARBA00010918"/>
    </source>
</evidence>
<keyword evidence="11" id="KW-0482">Metalloprotease</keyword>
<evidence type="ECO:0000256" key="4">
    <source>
        <dbReference type="ARBA" id="ARBA00022670"/>
    </source>
</evidence>
<dbReference type="FunCoup" id="S8E916">
    <property type="interactions" value="39"/>
</dbReference>
<feature type="transmembrane region" description="Helical" evidence="15">
    <location>
        <begin position="569"/>
        <end position="590"/>
    </location>
</feature>
<evidence type="ECO:0000259" key="16">
    <source>
        <dbReference type="Pfam" id="PF04389"/>
    </source>
</evidence>
<dbReference type="OrthoDB" id="76293at2759"/>
<comment type="subcellular location">
    <subcellularLocation>
        <location evidence="2">Endoplasmic reticulum membrane</location>
        <topology evidence="2">Multi-pass membrane protein</topology>
    </subcellularLocation>
</comment>
<evidence type="ECO:0000256" key="13">
    <source>
        <dbReference type="ARBA" id="ARBA00023180"/>
    </source>
</evidence>
<evidence type="ECO:0000256" key="7">
    <source>
        <dbReference type="ARBA" id="ARBA00022801"/>
    </source>
</evidence>
<feature type="transmembrane region" description="Helical" evidence="15">
    <location>
        <begin position="597"/>
        <end position="618"/>
    </location>
</feature>
<dbReference type="STRING" id="743788.S8E916"/>
<reference evidence="17 18" key="1">
    <citation type="journal article" date="2012" name="Science">
        <title>The Paleozoic origin of enzymatic lignin decomposition reconstructed from 31 fungal genomes.</title>
        <authorList>
            <person name="Floudas D."/>
            <person name="Binder M."/>
            <person name="Riley R."/>
            <person name="Barry K."/>
            <person name="Blanchette R.A."/>
            <person name="Henrissat B."/>
            <person name="Martinez A.T."/>
            <person name="Otillar R."/>
            <person name="Spatafora J.W."/>
            <person name="Yadav J.S."/>
            <person name="Aerts A."/>
            <person name="Benoit I."/>
            <person name="Boyd A."/>
            <person name="Carlson A."/>
            <person name="Copeland A."/>
            <person name="Coutinho P.M."/>
            <person name="de Vries R.P."/>
            <person name="Ferreira P."/>
            <person name="Findley K."/>
            <person name="Foster B."/>
            <person name="Gaskell J."/>
            <person name="Glotzer D."/>
            <person name="Gorecki P."/>
            <person name="Heitman J."/>
            <person name="Hesse C."/>
            <person name="Hori C."/>
            <person name="Igarashi K."/>
            <person name="Jurgens J.A."/>
            <person name="Kallen N."/>
            <person name="Kersten P."/>
            <person name="Kohler A."/>
            <person name="Kuees U."/>
            <person name="Kumar T.K.A."/>
            <person name="Kuo A."/>
            <person name="LaButti K."/>
            <person name="Larrondo L.F."/>
            <person name="Lindquist E."/>
            <person name="Ling A."/>
            <person name="Lombard V."/>
            <person name="Lucas S."/>
            <person name="Lundell T."/>
            <person name="Martin R."/>
            <person name="McLaughlin D.J."/>
            <person name="Morgenstern I."/>
            <person name="Morin E."/>
            <person name="Murat C."/>
            <person name="Nagy L.G."/>
            <person name="Nolan M."/>
            <person name="Ohm R.A."/>
            <person name="Patyshakuliyeva A."/>
            <person name="Rokas A."/>
            <person name="Ruiz-Duenas F.J."/>
            <person name="Sabat G."/>
            <person name="Salamov A."/>
            <person name="Samejima M."/>
            <person name="Schmutz J."/>
            <person name="Slot J.C."/>
            <person name="St John F."/>
            <person name="Stenlid J."/>
            <person name="Sun H."/>
            <person name="Sun S."/>
            <person name="Syed K."/>
            <person name="Tsang A."/>
            <person name="Wiebenga A."/>
            <person name="Young D."/>
            <person name="Pisabarro A."/>
            <person name="Eastwood D.C."/>
            <person name="Martin F."/>
            <person name="Cullen D."/>
            <person name="Grigoriev I.V."/>
            <person name="Hibbett D.S."/>
        </authorList>
    </citation>
    <scope>NUCLEOTIDE SEQUENCE</scope>
    <source>
        <strain evidence="18">FP-58527</strain>
    </source>
</reference>
<keyword evidence="10 15" id="KW-1133">Transmembrane helix</keyword>
<comment type="cofactor">
    <cofactor evidence="1">
        <name>Zn(2+)</name>
        <dbReference type="ChEBI" id="CHEBI:29105"/>
    </cofactor>
</comment>
<dbReference type="InterPro" id="IPR007484">
    <property type="entry name" value="Peptidase_M28"/>
</dbReference>
<evidence type="ECO:0000313" key="17">
    <source>
        <dbReference type="EMBL" id="EPT01153.1"/>
    </source>
</evidence>
<evidence type="ECO:0000256" key="1">
    <source>
        <dbReference type="ARBA" id="ARBA00001947"/>
    </source>
</evidence>
<evidence type="ECO:0000256" key="5">
    <source>
        <dbReference type="ARBA" id="ARBA00022692"/>
    </source>
</evidence>
<evidence type="ECO:0000256" key="15">
    <source>
        <dbReference type="SAM" id="Phobius"/>
    </source>
</evidence>
<keyword evidence="5 15" id="KW-0812">Transmembrane</keyword>
<evidence type="ECO:0000256" key="6">
    <source>
        <dbReference type="ARBA" id="ARBA00022723"/>
    </source>
</evidence>
<comment type="similarity">
    <text evidence="3 14">Belongs to the peptidase M28 family.</text>
</comment>
<feature type="transmembrane region" description="Helical" evidence="15">
    <location>
        <begin position="501"/>
        <end position="520"/>
    </location>
</feature>
<evidence type="ECO:0000256" key="9">
    <source>
        <dbReference type="ARBA" id="ARBA00022833"/>
    </source>
</evidence>
<feature type="transmembrane region" description="Helical" evidence="15">
    <location>
        <begin position="375"/>
        <end position="392"/>
    </location>
</feature>
<gene>
    <name evidence="17" type="ORF">FOMPIDRAFT_1060019</name>
</gene>
<dbReference type="HOGENOM" id="CLU_015120_0_0_1"/>